<feature type="active site" evidence="5">
    <location>
        <position position="213"/>
    </location>
</feature>
<evidence type="ECO:0000256" key="4">
    <source>
        <dbReference type="ARBA" id="ARBA00023096"/>
    </source>
</evidence>
<feature type="domain" description="D-isomer specific 2-hydroxyacid dehydrogenase NAD-binding" evidence="7">
    <location>
        <begin position="111"/>
        <end position="261"/>
    </location>
</feature>
<feature type="binding site" evidence="5">
    <location>
        <position position="263"/>
    </location>
    <ligand>
        <name>substrate</name>
    </ligand>
</feature>
<reference evidence="9" key="1">
    <citation type="submission" date="2017-08" db="EMBL/GenBank/DDBJ databases">
        <title>A dynamic microbial community with high functional redundancy inhabits the cold, oxic subseafloor aquifer.</title>
        <authorList>
            <person name="Tully B.J."/>
            <person name="Wheat C.G."/>
            <person name="Glazer B.T."/>
            <person name="Huber J.A."/>
        </authorList>
    </citation>
    <scope>NUCLEOTIDE SEQUENCE [LARGE SCALE GENOMIC DNA]</scope>
</reference>
<evidence type="ECO:0000313" key="8">
    <source>
        <dbReference type="EMBL" id="PCJ28445.1"/>
    </source>
</evidence>
<feature type="binding site" evidence="5">
    <location>
        <position position="45"/>
    </location>
    <ligand>
        <name>substrate</name>
    </ligand>
</feature>
<dbReference type="UniPathway" id="UPA00244">
    <property type="reaction ID" value="UER00310"/>
</dbReference>
<dbReference type="PANTHER" id="PTHR43761">
    <property type="entry name" value="D-ISOMER SPECIFIC 2-HYDROXYACID DEHYDROGENASE FAMILY PROTEIN (AFU_ORTHOLOGUE AFUA_1G13630)"/>
    <property type="match status" value="1"/>
</dbReference>
<dbReference type="Proteomes" id="UP000218327">
    <property type="component" value="Unassembled WGS sequence"/>
</dbReference>
<dbReference type="GO" id="GO:0033711">
    <property type="term" value="F:4-phosphoerythronate dehydrogenase activity"/>
    <property type="evidence" value="ECO:0007669"/>
    <property type="project" value="UniProtKB-EC"/>
</dbReference>
<name>A0A2A5BAG4_9GAMM</name>
<dbReference type="SUPFAM" id="SSF52283">
    <property type="entry name" value="Formate/glycerate dehydrogenase catalytic domain-like"/>
    <property type="match status" value="1"/>
</dbReference>
<keyword evidence="4 5" id="KW-0664">Pyridoxine biosynthesis</keyword>
<evidence type="ECO:0000256" key="3">
    <source>
        <dbReference type="ARBA" id="ARBA00023027"/>
    </source>
</evidence>
<comment type="caution">
    <text evidence="5">Lacks conserved residue(s) required for the propagation of feature annotation.</text>
</comment>
<dbReference type="HAMAP" id="MF_01825">
    <property type="entry name" value="PdxB"/>
    <property type="match status" value="1"/>
</dbReference>
<dbReference type="Pfam" id="PF00389">
    <property type="entry name" value="2-Hacid_dh"/>
    <property type="match status" value="1"/>
</dbReference>
<proteinExistence type="inferred from homology"/>
<evidence type="ECO:0000256" key="5">
    <source>
        <dbReference type="HAMAP-Rule" id="MF_01825"/>
    </source>
</evidence>
<keyword evidence="2 5" id="KW-0560">Oxidoreductase</keyword>
<dbReference type="EC" id="1.1.1.290" evidence="5"/>
<dbReference type="GO" id="GO:0005737">
    <property type="term" value="C:cytoplasm"/>
    <property type="evidence" value="ECO:0007669"/>
    <property type="project" value="UniProtKB-SubCell"/>
</dbReference>
<dbReference type="InterPro" id="IPR050418">
    <property type="entry name" value="D-iso_2-hydroxyacid_DH_PdxB"/>
</dbReference>
<dbReference type="EMBL" id="NVVJ01000002">
    <property type="protein sequence ID" value="PCJ28445.1"/>
    <property type="molecule type" value="Genomic_DNA"/>
</dbReference>
<dbReference type="PANTHER" id="PTHR43761:SF1">
    <property type="entry name" value="D-ISOMER SPECIFIC 2-HYDROXYACID DEHYDROGENASE CATALYTIC DOMAIN-CONTAINING PROTEIN-RELATED"/>
    <property type="match status" value="1"/>
</dbReference>
<evidence type="ECO:0000259" key="6">
    <source>
        <dbReference type="Pfam" id="PF00389"/>
    </source>
</evidence>
<evidence type="ECO:0000256" key="2">
    <source>
        <dbReference type="ARBA" id="ARBA00023002"/>
    </source>
</evidence>
<dbReference type="InterPro" id="IPR006140">
    <property type="entry name" value="D-isomer_DH_NAD-bd"/>
</dbReference>
<feature type="binding site" evidence="5">
    <location>
        <position position="66"/>
    </location>
    <ligand>
        <name>substrate</name>
    </ligand>
</feature>
<feature type="binding site" evidence="5">
    <location>
        <position position="237"/>
    </location>
    <ligand>
        <name>NAD(+)</name>
        <dbReference type="ChEBI" id="CHEBI:57540"/>
    </ligand>
</feature>
<evidence type="ECO:0000259" key="7">
    <source>
        <dbReference type="Pfam" id="PF02826"/>
    </source>
</evidence>
<comment type="pathway">
    <text evidence="5">Cofactor biosynthesis; pyridoxine 5'-phosphate biosynthesis; pyridoxine 5'-phosphate from D-erythrose 4-phosphate: step 2/5.</text>
</comment>
<keyword evidence="1 5" id="KW-0963">Cytoplasm</keyword>
<comment type="catalytic activity">
    <reaction evidence="5">
        <text>4-phospho-D-erythronate + NAD(+) = (R)-3-hydroxy-2-oxo-4-phosphooxybutanoate + NADH + H(+)</text>
        <dbReference type="Rhea" id="RHEA:18829"/>
        <dbReference type="ChEBI" id="CHEBI:15378"/>
        <dbReference type="ChEBI" id="CHEBI:57540"/>
        <dbReference type="ChEBI" id="CHEBI:57945"/>
        <dbReference type="ChEBI" id="CHEBI:58538"/>
        <dbReference type="ChEBI" id="CHEBI:58766"/>
        <dbReference type="EC" id="1.1.1.290"/>
    </reaction>
</comment>
<comment type="similarity">
    <text evidence="5">Belongs to the D-isomer specific 2-hydroxyacid dehydrogenase family. PdxB subfamily.</text>
</comment>
<comment type="caution">
    <text evidence="8">The sequence shown here is derived from an EMBL/GenBank/DDBJ whole genome shotgun (WGS) entry which is preliminary data.</text>
</comment>
<feature type="binding site" evidence="5">
    <location>
        <position position="262"/>
    </location>
    <ligand>
        <name>NAD(+)</name>
        <dbReference type="ChEBI" id="CHEBI:57540"/>
    </ligand>
</feature>
<dbReference type="GO" id="GO:0051287">
    <property type="term" value="F:NAD binding"/>
    <property type="evidence" value="ECO:0007669"/>
    <property type="project" value="InterPro"/>
</dbReference>
<evidence type="ECO:0000256" key="1">
    <source>
        <dbReference type="ARBA" id="ARBA00022490"/>
    </source>
</evidence>
<dbReference type="Gene3D" id="3.40.50.720">
    <property type="entry name" value="NAD(P)-binding Rossmann-like Domain"/>
    <property type="match status" value="2"/>
</dbReference>
<dbReference type="InterPro" id="IPR006139">
    <property type="entry name" value="D-isomer_2_OHA_DH_cat_dom"/>
</dbReference>
<dbReference type="GO" id="GO:0008615">
    <property type="term" value="P:pyridoxine biosynthetic process"/>
    <property type="evidence" value="ECO:0007669"/>
    <property type="project" value="UniProtKB-UniRule"/>
</dbReference>
<accession>A0A2A5BAG4</accession>
<dbReference type="CDD" id="cd12158">
    <property type="entry name" value="ErythrP_dh"/>
    <property type="match status" value="1"/>
</dbReference>
<comment type="subcellular location">
    <subcellularLocation>
        <location evidence="5">Cytoplasm</location>
    </subcellularLocation>
</comment>
<dbReference type="InterPro" id="IPR020921">
    <property type="entry name" value="Erythronate-4-P_DHase"/>
</dbReference>
<feature type="domain" description="D-isomer specific 2-hydroxyacid dehydrogenase catalytic" evidence="6">
    <location>
        <begin position="29"/>
        <end position="268"/>
    </location>
</feature>
<dbReference type="InterPro" id="IPR036291">
    <property type="entry name" value="NAD(P)-bd_dom_sf"/>
</dbReference>
<keyword evidence="3 5" id="KW-0520">NAD</keyword>
<feature type="binding site" evidence="5">
    <location>
        <position position="146"/>
    </location>
    <ligand>
        <name>NAD(+)</name>
        <dbReference type="ChEBI" id="CHEBI:57540"/>
    </ligand>
</feature>
<comment type="function">
    <text evidence="5">Catalyzes the oxidation of erythronate-4-phosphate to 3-hydroxy-2-oxo-4-phosphonooxybutanoate.</text>
</comment>
<gene>
    <name evidence="5" type="primary">pdxB</name>
    <name evidence="8" type="ORF">COA96_00960</name>
</gene>
<comment type="subunit">
    <text evidence="5">Homodimer.</text>
</comment>
<dbReference type="SUPFAM" id="SSF51735">
    <property type="entry name" value="NAD(P)-binding Rossmann-fold domains"/>
    <property type="match status" value="1"/>
</dbReference>
<protein>
    <recommendedName>
        <fullName evidence="5">Erythronate-4-phosphate dehydrogenase</fullName>
        <ecNumber evidence="5">1.1.1.290</ecNumber>
    </recommendedName>
</protein>
<feature type="active site" description="Proton donor" evidence="5">
    <location>
        <position position="259"/>
    </location>
</feature>
<dbReference type="InterPro" id="IPR029753">
    <property type="entry name" value="D-isomer_DH_CS"/>
</dbReference>
<dbReference type="AlphaFoldDB" id="A0A2A5BAG4"/>
<dbReference type="Pfam" id="PF02826">
    <property type="entry name" value="2-Hacid_dh_C"/>
    <property type="match status" value="1"/>
</dbReference>
<dbReference type="PROSITE" id="PS00671">
    <property type="entry name" value="D_2_HYDROXYACID_DH_3"/>
    <property type="match status" value="1"/>
</dbReference>
<feature type="active site" evidence="5">
    <location>
        <position position="242"/>
    </location>
</feature>
<organism evidence="8 9">
    <name type="scientific">SAR86 cluster bacterium</name>
    <dbReference type="NCBI Taxonomy" id="2030880"/>
    <lineage>
        <taxon>Bacteria</taxon>
        <taxon>Pseudomonadati</taxon>
        <taxon>Pseudomonadota</taxon>
        <taxon>Gammaproteobacteria</taxon>
        <taxon>SAR86 cluster</taxon>
    </lineage>
</organism>
<sequence length="380" mass="42557">MKILADKNILSVENTFAQFGDLILLDGREITRKDLRDIDVLLVRSITRVNEELLAGSKVKFVGTATSGTDHIDLEYLENRKIFFADAKGSNANAVVDYCFSALAFAVINKGLNVETCEVGIVGAGKVGGLFSLKLDALGIRNRLCDPPLAQQQLLDYDQTNIRYHTLEETLQCDVISLHVPLNRTGSYSTVNMIGASQLQLLKHGALFINACRGEVVNENALSEFMKQRSDVSFVFDVWKGEPKVDRHIVEAVDIATPHIAGYSQEAKFSATELLRQGFLTHFNLTDTITIYKTEQEMLPLDVKEESTEHAWNVLLNAFPLEEISQNFKHAVSEGVGERVFDQIRQQLLSRREFKAIILNSHELTEKQQKNLNVLGFNIS</sequence>
<evidence type="ECO:0000313" key="9">
    <source>
        <dbReference type="Proteomes" id="UP000218327"/>
    </source>
</evidence>